<evidence type="ECO:0000313" key="12">
    <source>
        <dbReference type="EMBL" id="RCH83712.1"/>
    </source>
</evidence>
<dbReference type="Gene3D" id="3.30.420.10">
    <property type="entry name" value="Ribonuclease H-like superfamily/Ribonuclease H"/>
    <property type="match status" value="1"/>
</dbReference>
<dbReference type="GO" id="GO:0004523">
    <property type="term" value="F:RNA-DNA hybrid ribonuclease activity"/>
    <property type="evidence" value="ECO:0007669"/>
    <property type="project" value="UniProtKB-UniRule"/>
</dbReference>
<dbReference type="Gene3D" id="3.40.970.10">
    <property type="entry name" value="Ribonuclease H1, N-terminal domain"/>
    <property type="match status" value="1"/>
</dbReference>
<dbReference type="InterPro" id="IPR050092">
    <property type="entry name" value="RNase_H"/>
</dbReference>
<evidence type="ECO:0000256" key="5">
    <source>
        <dbReference type="ARBA" id="ARBA00022722"/>
    </source>
</evidence>
<dbReference type="PIRSF" id="PIRSF036852">
    <property type="entry name" value="Ribonuclease_H1_euk"/>
    <property type="match status" value="1"/>
</dbReference>
<dbReference type="Proteomes" id="UP000253551">
    <property type="component" value="Unassembled WGS sequence"/>
</dbReference>
<comment type="function">
    <text evidence="10">Endonuclease that specifically degrades the RNA of RNA-DNA hybrids.</text>
</comment>
<evidence type="ECO:0000256" key="2">
    <source>
        <dbReference type="ARBA" id="ARBA00001946"/>
    </source>
</evidence>
<dbReference type="AlphaFoldDB" id="A0A367J1A3"/>
<dbReference type="GO" id="GO:0003676">
    <property type="term" value="F:nucleic acid binding"/>
    <property type="evidence" value="ECO:0007669"/>
    <property type="project" value="UniProtKB-UniRule"/>
</dbReference>
<protein>
    <recommendedName>
        <fullName evidence="4 10">Ribonuclease H</fullName>
        <shortName evidence="10">RNase H</shortName>
        <ecNumber evidence="4 10">3.1.26.4</ecNumber>
    </recommendedName>
</protein>
<gene>
    <name evidence="12" type="primary">RNASEH1_1</name>
    <name evidence="12" type="ORF">CU098_004788</name>
</gene>
<sequence length="256" mass="28601">MSSRTYYAVSRGKQPGIYETWNECQAQVKGFKGSIFKKFSTEEEAKAFLQINNNKLEPPKPKPGVTKLFVNNNVRHQGLIVSQKRGREFDDNFDAEPRKKIDLVGTRISVVYTDGASSNNGKGHARAGYGVYWGDNDPRNASVRLPGSRQTNQRAEASAVIHALESSQDGTDTLEIMTDSQYVINAVTTWSKAWIEKGWKTANGKEVQNRDLFERILKLIKSRKGEVKLTYVPGHRGVPGNEKADRLAVEGANKEL</sequence>
<comment type="catalytic activity">
    <reaction evidence="1 10">
        <text>Endonucleolytic cleavage to 5'-phosphomonoester.</text>
        <dbReference type="EC" id="3.1.26.4"/>
    </reaction>
</comment>
<dbReference type="PANTHER" id="PTHR10642:SF26">
    <property type="entry name" value="RIBONUCLEASE H1"/>
    <property type="match status" value="1"/>
</dbReference>
<dbReference type="GO" id="GO:0000287">
    <property type="term" value="F:magnesium ion binding"/>
    <property type="evidence" value="ECO:0007669"/>
    <property type="project" value="UniProtKB-UniRule"/>
</dbReference>
<dbReference type="InterPro" id="IPR009027">
    <property type="entry name" value="Ribosomal_bL9/RNase_H1_N"/>
</dbReference>
<keyword evidence="13" id="KW-1185">Reference proteome</keyword>
<dbReference type="OrthoDB" id="128665at2759"/>
<keyword evidence="6 10" id="KW-0479">Metal-binding</keyword>
<dbReference type="InterPro" id="IPR002156">
    <property type="entry name" value="RNaseH_domain"/>
</dbReference>
<dbReference type="Pfam" id="PF01693">
    <property type="entry name" value="Cauli_VI"/>
    <property type="match status" value="1"/>
</dbReference>
<reference evidence="12 13" key="1">
    <citation type="journal article" date="2018" name="G3 (Bethesda)">
        <title>Phylogenetic and Phylogenomic Definition of Rhizopus Species.</title>
        <authorList>
            <person name="Gryganskyi A.P."/>
            <person name="Golan J."/>
            <person name="Dolatabadi S."/>
            <person name="Mondo S."/>
            <person name="Robb S."/>
            <person name="Idnurm A."/>
            <person name="Muszewska A."/>
            <person name="Steczkiewicz K."/>
            <person name="Masonjones S."/>
            <person name="Liao H.L."/>
            <person name="Gajdeczka M.T."/>
            <person name="Anike F."/>
            <person name="Vuek A."/>
            <person name="Anishchenko I.M."/>
            <person name="Voigt K."/>
            <person name="de Hoog G.S."/>
            <person name="Smith M.E."/>
            <person name="Heitman J."/>
            <person name="Vilgalys R."/>
            <person name="Stajich J.E."/>
        </authorList>
    </citation>
    <scope>NUCLEOTIDE SEQUENCE [LARGE SCALE GENOMIC DNA]</scope>
    <source>
        <strain evidence="12 13">LSU 92-RS-03</strain>
    </source>
</reference>
<dbReference type="GO" id="GO:0043137">
    <property type="term" value="P:DNA replication, removal of RNA primer"/>
    <property type="evidence" value="ECO:0007669"/>
    <property type="project" value="TreeGrafter"/>
</dbReference>
<accession>A0A367J1A3</accession>
<name>A0A367J1A3_RHIST</name>
<evidence type="ECO:0000256" key="6">
    <source>
        <dbReference type="ARBA" id="ARBA00022723"/>
    </source>
</evidence>
<proteinExistence type="inferred from homology"/>
<dbReference type="InterPro" id="IPR011320">
    <property type="entry name" value="RNase_H1_N"/>
</dbReference>
<comment type="cofactor">
    <cofactor evidence="2 10">
        <name>Mg(2+)</name>
        <dbReference type="ChEBI" id="CHEBI:18420"/>
    </cofactor>
</comment>
<dbReference type="PANTHER" id="PTHR10642">
    <property type="entry name" value="RIBONUCLEASE H1"/>
    <property type="match status" value="1"/>
</dbReference>
<keyword evidence="5 10" id="KW-0540">Nuclease</keyword>
<keyword evidence="7 10" id="KW-0255">Endonuclease</keyword>
<dbReference type="SUPFAM" id="SSF55658">
    <property type="entry name" value="L9 N-domain-like"/>
    <property type="match status" value="1"/>
</dbReference>
<organism evidence="12 13">
    <name type="scientific">Rhizopus stolonifer</name>
    <name type="common">Rhizopus nigricans</name>
    <dbReference type="NCBI Taxonomy" id="4846"/>
    <lineage>
        <taxon>Eukaryota</taxon>
        <taxon>Fungi</taxon>
        <taxon>Fungi incertae sedis</taxon>
        <taxon>Mucoromycota</taxon>
        <taxon>Mucoromycotina</taxon>
        <taxon>Mucoromycetes</taxon>
        <taxon>Mucorales</taxon>
        <taxon>Mucorineae</taxon>
        <taxon>Rhizopodaceae</taxon>
        <taxon>Rhizopus</taxon>
    </lineage>
</organism>
<evidence type="ECO:0000313" key="13">
    <source>
        <dbReference type="Proteomes" id="UP000253551"/>
    </source>
</evidence>
<dbReference type="InterPro" id="IPR012337">
    <property type="entry name" value="RNaseH-like_sf"/>
</dbReference>
<evidence type="ECO:0000256" key="3">
    <source>
        <dbReference type="ARBA" id="ARBA00005300"/>
    </source>
</evidence>
<evidence type="ECO:0000256" key="4">
    <source>
        <dbReference type="ARBA" id="ARBA00012180"/>
    </source>
</evidence>
<dbReference type="InterPro" id="IPR036397">
    <property type="entry name" value="RNaseH_sf"/>
</dbReference>
<evidence type="ECO:0000256" key="10">
    <source>
        <dbReference type="PIRNR" id="PIRNR036852"/>
    </source>
</evidence>
<dbReference type="EMBL" id="PJQM01004661">
    <property type="protein sequence ID" value="RCH83712.1"/>
    <property type="molecule type" value="Genomic_DNA"/>
</dbReference>
<evidence type="ECO:0000256" key="7">
    <source>
        <dbReference type="ARBA" id="ARBA00022759"/>
    </source>
</evidence>
<evidence type="ECO:0000259" key="11">
    <source>
        <dbReference type="PROSITE" id="PS50879"/>
    </source>
</evidence>
<evidence type="ECO:0000256" key="1">
    <source>
        <dbReference type="ARBA" id="ARBA00000077"/>
    </source>
</evidence>
<evidence type="ECO:0000256" key="8">
    <source>
        <dbReference type="ARBA" id="ARBA00022801"/>
    </source>
</evidence>
<dbReference type="CDD" id="cd09280">
    <property type="entry name" value="RNase_HI_eukaryote_like"/>
    <property type="match status" value="1"/>
</dbReference>
<dbReference type="STRING" id="4846.A0A367J1A3"/>
<comment type="similarity">
    <text evidence="3 10">Belongs to the RNase H family.</text>
</comment>
<evidence type="ECO:0000256" key="9">
    <source>
        <dbReference type="ARBA" id="ARBA00022842"/>
    </source>
</evidence>
<keyword evidence="8 10" id="KW-0378">Hydrolase</keyword>
<comment type="caution">
    <text evidence="12">The sequence shown here is derived from an EMBL/GenBank/DDBJ whole genome shotgun (WGS) entry which is preliminary data.</text>
</comment>
<dbReference type="Pfam" id="PF00075">
    <property type="entry name" value="RNase_H"/>
    <property type="match status" value="1"/>
</dbReference>
<feature type="domain" description="RNase H type-1" evidence="11">
    <location>
        <begin position="105"/>
        <end position="253"/>
    </location>
</feature>
<dbReference type="FunFam" id="3.30.420.10:FF:000115">
    <property type="entry name" value="Ribonuclease H"/>
    <property type="match status" value="1"/>
</dbReference>
<dbReference type="InterPro" id="IPR017067">
    <property type="entry name" value="RNase_H1_euk"/>
</dbReference>
<keyword evidence="9 10" id="KW-0460">Magnesium</keyword>
<dbReference type="SUPFAM" id="SSF53098">
    <property type="entry name" value="Ribonuclease H-like"/>
    <property type="match status" value="1"/>
</dbReference>
<dbReference type="PROSITE" id="PS50879">
    <property type="entry name" value="RNASE_H_1"/>
    <property type="match status" value="1"/>
</dbReference>
<dbReference type="InterPro" id="IPR037056">
    <property type="entry name" value="RNase_H1_N_sf"/>
</dbReference>
<dbReference type="FunFam" id="3.40.970.10:FF:000001">
    <property type="entry name" value="Ribonuclease H1"/>
    <property type="match status" value="1"/>
</dbReference>
<dbReference type="EC" id="3.1.26.4" evidence="4 10"/>